<dbReference type="GO" id="GO:0016705">
    <property type="term" value="F:oxidoreductase activity, acting on paired donors, with incorporation or reduction of molecular oxygen"/>
    <property type="evidence" value="ECO:0007669"/>
    <property type="project" value="InterPro"/>
</dbReference>
<comment type="caution">
    <text evidence="14">The sequence shown here is derived from an EMBL/GenBank/DDBJ whole genome shotgun (WGS) entry which is preliminary data.</text>
</comment>
<evidence type="ECO:0000256" key="11">
    <source>
        <dbReference type="PIRSR" id="PIRSR602401-1"/>
    </source>
</evidence>
<keyword evidence="4 13" id="KW-0812">Transmembrane</keyword>
<keyword evidence="7 12" id="KW-0560">Oxidoreductase</keyword>
<dbReference type="FunFam" id="1.10.630.10:FF:000026">
    <property type="entry name" value="Cytochrome P450 82C4"/>
    <property type="match status" value="1"/>
</dbReference>
<reference evidence="14" key="1">
    <citation type="submission" date="2023-02" db="EMBL/GenBank/DDBJ databases">
        <title>Genome of toxic invasive species Heracleum sosnowskyi carries increased number of genes despite the absence of recent whole-genome duplications.</title>
        <authorList>
            <person name="Schelkunov M."/>
            <person name="Shtratnikova V."/>
            <person name="Makarenko M."/>
            <person name="Klepikova A."/>
            <person name="Omelchenko D."/>
            <person name="Novikova G."/>
            <person name="Obukhova E."/>
            <person name="Bogdanov V."/>
            <person name="Penin A."/>
            <person name="Logacheva M."/>
        </authorList>
    </citation>
    <scope>NUCLEOTIDE SEQUENCE</scope>
    <source>
        <strain evidence="14">Hsosn_3</strain>
        <tissue evidence="14">Leaf</tissue>
    </source>
</reference>
<dbReference type="GO" id="GO:0016020">
    <property type="term" value="C:membrane"/>
    <property type="evidence" value="ECO:0007669"/>
    <property type="project" value="UniProtKB-SubCell"/>
</dbReference>
<feature type="binding site" description="axial binding residue" evidence="11">
    <location>
        <position position="462"/>
    </location>
    <ligand>
        <name>heme</name>
        <dbReference type="ChEBI" id="CHEBI:30413"/>
    </ligand>
    <ligandPart>
        <name>Fe</name>
        <dbReference type="ChEBI" id="CHEBI:18248"/>
    </ligandPart>
</feature>
<name>A0AAD8HNM4_9APIA</name>
<evidence type="ECO:0000256" key="10">
    <source>
        <dbReference type="ARBA" id="ARBA00023136"/>
    </source>
</evidence>
<dbReference type="Gene3D" id="1.10.630.10">
    <property type="entry name" value="Cytochrome P450"/>
    <property type="match status" value="1"/>
</dbReference>
<dbReference type="InterPro" id="IPR002401">
    <property type="entry name" value="Cyt_P450_E_grp-I"/>
</dbReference>
<evidence type="ECO:0000256" key="7">
    <source>
        <dbReference type="ARBA" id="ARBA00023002"/>
    </source>
</evidence>
<dbReference type="PANTHER" id="PTHR47947:SF26">
    <property type="entry name" value="CYTOCHROME P450"/>
    <property type="match status" value="1"/>
</dbReference>
<dbReference type="PROSITE" id="PS00086">
    <property type="entry name" value="CYTOCHROME_P450"/>
    <property type="match status" value="1"/>
</dbReference>
<keyword evidence="10 13" id="KW-0472">Membrane</keyword>
<dbReference type="GO" id="GO:0005506">
    <property type="term" value="F:iron ion binding"/>
    <property type="evidence" value="ECO:0007669"/>
    <property type="project" value="InterPro"/>
</dbReference>
<keyword evidence="15" id="KW-1185">Reference proteome</keyword>
<dbReference type="InterPro" id="IPR017972">
    <property type="entry name" value="Cyt_P450_CS"/>
</dbReference>
<dbReference type="Proteomes" id="UP001237642">
    <property type="component" value="Unassembled WGS sequence"/>
</dbReference>
<keyword evidence="9 12" id="KW-0503">Monooxygenase</keyword>
<comment type="subcellular location">
    <subcellularLocation>
        <location evidence="2">Membrane</location>
    </subcellularLocation>
</comment>
<evidence type="ECO:0000256" key="6">
    <source>
        <dbReference type="ARBA" id="ARBA00022989"/>
    </source>
</evidence>
<dbReference type="Pfam" id="PF00067">
    <property type="entry name" value="p450"/>
    <property type="match status" value="1"/>
</dbReference>
<comment type="similarity">
    <text evidence="12">Belongs to the cytochrome P450 family.</text>
</comment>
<evidence type="ECO:0000313" key="14">
    <source>
        <dbReference type="EMBL" id="KAK1370582.1"/>
    </source>
</evidence>
<feature type="transmembrane region" description="Helical" evidence="13">
    <location>
        <begin position="12"/>
        <end position="30"/>
    </location>
</feature>
<comment type="cofactor">
    <cofactor evidence="1 11">
        <name>heme</name>
        <dbReference type="ChEBI" id="CHEBI:30413"/>
    </cofactor>
</comment>
<dbReference type="SUPFAM" id="SSF48264">
    <property type="entry name" value="Cytochrome P450"/>
    <property type="match status" value="1"/>
</dbReference>
<dbReference type="EMBL" id="JAUIZM010000008">
    <property type="protein sequence ID" value="KAK1370582.1"/>
    <property type="molecule type" value="Genomic_DNA"/>
</dbReference>
<keyword evidence="3 11" id="KW-0349">Heme</keyword>
<reference evidence="14" key="2">
    <citation type="submission" date="2023-05" db="EMBL/GenBank/DDBJ databases">
        <authorList>
            <person name="Schelkunov M.I."/>
        </authorList>
    </citation>
    <scope>NUCLEOTIDE SEQUENCE</scope>
    <source>
        <strain evidence="14">Hsosn_3</strain>
        <tissue evidence="14">Leaf</tissue>
    </source>
</reference>
<sequence>MDFTLSSETAVIVSVFASLISMYCLLWNLYTNKTSRNPKALLEAEGAWPIFGHLHLFGGSKLPHVVLGDMATKYGSIFAIKLGMQKAVIVSDWKIAKECYSSNEKFFLNRPKSIGVEVMGYNYALAGLGPSGPYWQKMRKITRELLSIHHIEMFEQFRVSEIKEFMKDICEFWQMNRSDQNDMVKIDMNQWIGCLTMNTMLRMIVGQRYKWNDEEGIRFLKLINRFTELVGRFIVGDSVPYLRWLDWGGHEKAMRKTAEGIDCILERWLHGHKRSRKSKDEQHDIMDMMLSYLDGATTSQLFEGFDTDNVIKATALSFITGSADTITVTLTWTLSLLISNPPVLKKARDELNNYVGRNRQVEESDMKNLVYLQAIVKESMRLYPATQLLPSRESTEDCVIGGYNIPKGTRLLVNLSKIHRDPQVWPSPNDFQPERFLTSHQNVDVKGNHYELLPFGSGRRRCAGIFLGLGIMQLALASLIHGFEFEKPSDETDDMSATVPQFQGFRYLIFFQDLHTFKGSTGIEEEQLCSGTLLRFESQQREEIFQLDP</sequence>
<proteinExistence type="inferred from homology"/>
<keyword evidence="5 11" id="KW-0479">Metal-binding</keyword>
<evidence type="ECO:0000256" key="5">
    <source>
        <dbReference type="ARBA" id="ARBA00022723"/>
    </source>
</evidence>
<evidence type="ECO:0000256" key="9">
    <source>
        <dbReference type="ARBA" id="ARBA00023033"/>
    </source>
</evidence>
<dbReference type="GO" id="GO:0009805">
    <property type="term" value="P:coumarin biosynthetic process"/>
    <property type="evidence" value="ECO:0007669"/>
    <property type="project" value="UniProtKB-ARBA"/>
</dbReference>
<dbReference type="AlphaFoldDB" id="A0AAD8HNM4"/>
<evidence type="ECO:0000256" key="3">
    <source>
        <dbReference type="ARBA" id="ARBA00022617"/>
    </source>
</evidence>
<evidence type="ECO:0000313" key="15">
    <source>
        <dbReference type="Proteomes" id="UP001237642"/>
    </source>
</evidence>
<evidence type="ECO:0000256" key="2">
    <source>
        <dbReference type="ARBA" id="ARBA00004370"/>
    </source>
</evidence>
<evidence type="ECO:0000256" key="4">
    <source>
        <dbReference type="ARBA" id="ARBA00022692"/>
    </source>
</evidence>
<evidence type="ECO:0000256" key="13">
    <source>
        <dbReference type="SAM" id="Phobius"/>
    </source>
</evidence>
<accession>A0AAD8HNM4</accession>
<gene>
    <name evidence="14" type="ORF">POM88_036674</name>
</gene>
<evidence type="ECO:0000256" key="1">
    <source>
        <dbReference type="ARBA" id="ARBA00001971"/>
    </source>
</evidence>
<dbReference type="PANTHER" id="PTHR47947">
    <property type="entry name" value="CYTOCHROME P450 82C3-RELATED"/>
    <property type="match status" value="1"/>
</dbReference>
<dbReference type="InterPro" id="IPR036396">
    <property type="entry name" value="Cyt_P450_sf"/>
</dbReference>
<feature type="transmembrane region" description="Helical" evidence="13">
    <location>
        <begin position="462"/>
        <end position="483"/>
    </location>
</feature>
<dbReference type="PRINTS" id="PR00385">
    <property type="entry name" value="P450"/>
</dbReference>
<protein>
    <submittedName>
        <fullName evidence="14">Cytochrome P450, family 82, subfamily C, polypeptide 4</fullName>
    </submittedName>
</protein>
<dbReference type="GO" id="GO:0020037">
    <property type="term" value="F:heme binding"/>
    <property type="evidence" value="ECO:0007669"/>
    <property type="project" value="InterPro"/>
</dbReference>
<dbReference type="InterPro" id="IPR050651">
    <property type="entry name" value="Plant_Cytochrome_P450_Monoox"/>
</dbReference>
<dbReference type="PRINTS" id="PR00463">
    <property type="entry name" value="EP450I"/>
</dbReference>
<organism evidence="14 15">
    <name type="scientific">Heracleum sosnowskyi</name>
    <dbReference type="NCBI Taxonomy" id="360622"/>
    <lineage>
        <taxon>Eukaryota</taxon>
        <taxon>Viridiplantae</taxon>
        <taxon>Streptophyta</taxon>
        <taxon>Embryophyta</taxon>
        <taxon>Tracheophyta</taxon>
        <taxon>Spermatophyta</taxon>
        <taxon>Magnoliopsida</taxon>
        <taxon>eudicotyledons</taxon>
        <taxon>Gunneridae</taxon>
        <taxon>Pentapetalae</taxon>
        <taxon>asterids</taxon>
        <taxon>campanulids</taxon>
        <taxon>Apiales</taxon>
        <taxon>Apiaceae</taxon>
        <taxon>Apioideae</taxon>
        <taxon>apioid superclade</taxon>
        <taxon>Tordylieae</taxon>
        <taxon>Tordyliinae</taxon>
        <taxon>Heracleum</taxon>
    </lineage>
</organism>
<evidence type="ECO:0000256" key="12">
    <source>
        <dbReference type="RuleBase" id="RU000461"/>
    </source>
</evidence>
<keyword evidence="6 13" id="KW-1133">Transmembrane helix</keyword>
<evidence type="ECO:0000256" key="8">
    <source>
        <dbReference type="ARBA" id="ARBA00023004"/>
    </source>
</evidence>
<dbReference type="InterPro" id="IPR001128">
    <property type="entry name" value="Cyt_P450"/>
</dbReference>
<dbReference type="GO" id="GO:0004497">
    <property type="term" value="F:monooxygenase activity"/>
    <property type="evidence" value="ECO:0007669"/>
    <property type="project" value="UniProtKB-KW"/>
</dbReference>
<keyword evidence="8 11" id="KW-0408">Iron</keyword>